<dbReference type="InterPro" id="IPR013083">
    <property type="entry name" value="Znf_RING/FYVE/PHD"/>
</dbReference>
<dbReference type="Gene3D" id="3.30.40.10">
    <property type="entry name" value="Zinc/RING finger domain, C3HC4 (zinc finger)"/>
    <property type="match status" value="1"/>
</dbReference>
<keyword evidence="2" id="KW-0812">Transmembrane</keyword>
<feature type="domain" description="RING-type" evidence="3">
    <location>
        <begin position="88"/>
        <end position="130"/>
    </location>
</feature>
<evidence type="ECO:0000256" key="2">
    <source>
        <dbReference type="SAM" id="Phobius"/>
    </source>
</evidence>
<evidence type="ECO:0000259" key="3">
    <source>
        <dbReference type="PROSITE" id="PS50089"/>
    </source>
</evidence>
<dbReference type="PROSITE" id="PS50089">
    <property type="entry name" value="ZF_RING_2"/>
    <property type="match status" value="1"/>
</dbReference>
<keyword evidence="2" id="KW-1133">Transmembrane helix</keyword>
<keyword evidence="1" id="KW-0863">Zinc-finger</keyword>
<feature type="transmembrane region" description="Helical" evidence="2">
    <location>
        <begin position="13"/>
        <end position="38"/>
    </location>
</feature>
<evidence type="ECO:0000313" key="4">
    <source>
        <dbReference type="EMBL" id="GEU69658.1"/>
    </source>
</evidence>
<proteinExistence type="predicted"/>
<protein>
    <submittedName>
        <fullName evidence="4">RING-H2 finger protein ATL52-like</fullName>
    </submittedName>
</protein>
<name>A0A6L2M6R9_TANCI</name>
<dbReference type="PANTHER" id="PTHR45676:SF177">
    <property type="entry name" value="RING-TYPE E3 UBIQUITIN TRANSFERASE"/>
    <property type="match status" value="1"/>
</dbReference>
<keyword evidence="1" id="KW-0479">Metal-binding</keyword>
<dbReference type="SUPFAM" id="SSF57850">
    <property type="entry name" value="RING/U-box"/>
    <property type="match status" value="1"/>
</dbReference>
<dbReference type="InterPro" id="IPR001841">
    <property type="entry name" value="Znf_RING"/>
</dbReference>
<organism evidence="4">
    <name type="scientific">Tanacetum cinerariifolium</name>
    <name type="common">Dalmatian daisy</name>
    <name type="synonym">Chrysanthemum cinerariifolium</name>
    <dbReference type="NCBI Taxonomy" id="118510"/>
    <lineage>
        <taxon>Eukaryota</taxon>
        <taxon>Viridiplantae</taxon>
        <taxon>Streptophyta</taxon>
        <taxon>Embryophyta</taxon>
        <taxon>Tracheophyta</taxon>
        <taxon>Spermatophyta</taxon>
        <taxon>Magnoliopsida</taxon>
        <taxon>eudicotyledons</taxon>
        <taxon>Gunneridae</taxon>
        <taxon>Pentapetalae</taxon>
        <taxon>asterids</taxon>
        <taxon>campanulids</taxon>
        <taxon>Asterales</taxon>
        <taxon>Asteraceae</taxon>
        <taxon>Asteroideae</taxon>
        <taxon>Anthemideae</taxon>
        <taxon>Anthemidinae</taxon>
        <taxon>Tanacetum</taxon>
    </lineage>
</organism>
<keyword evidence="2" id="KW-0472">Membrane</keyword>
<accession>A0A6L2M6R9</accession>
<sequence length="176" mass="19951">MTDNDGNKTLTEIYIVLLVIACGALMIALYHCISMLWWDLHRHRHRRRGSTEIQMQGHDVSIDNSVAGLIPAHKHKKVMGSDDDEPMCAVCLSEFEEGEELRTLPDCMHSFHVPCIDMWLYAHRSCPICRMVAGSVGTPLVEIIYIVDPEPQNEEDITRPQNLDVPQDLVTEIMAV</sequence>
<keyword evidence="1" id="KW-0862">Zinc</keyword>
<dbReference type="AlphaFoldDB" id="A0A6L2M6R9"/>
<evidence type="ECO:0000256" key="1">
    <source>
        <dbReference type="PROSITE-ProRule" id="PRU00175"/>
    </source>
</evidence>
<dbReference type="CDD" id="cd16461">
    <property type="entry name" value="RING-H2_EL5-like"/>
    <property type="match status" value="1"/>
</dbReference>
<gene>
    <name evidence="4" type="ORF">Tci_041636</name>
</gene>
<dbReference type="EMBL" id="BKCJ010005975">
    <property type="protein sequence ID" value="GEU69658.1"/>
    <property type="molecule type" value="Genomic_DNA"/>
</dbReference>
<dbReference type="PANTHER" id="PTHR45676">
    <property type="entry name" value="RING-H2 FINGER PROTEIN ATL51-RELATED"/>
    <property type="match status" value="1"/>
</dbReference>
<comment type="caution">
    <text evidence="4">The sequence shown here is derived from an EMBL/GenBank/DDBJ whole genome shotgun (WGS) entry which is preliminary data.</text>
</comment>
<dbReference type="SMART" id="SM00184">
    <property type="entry name" value="RING"/>
    <property type="match status" value="1"/>
</dbReference>
<dbReference type="UniPathway" id="UPA00143"/>
<reference evidence="4" key="1">
    <citation type="journal article" date="2019" name="Sci. Rep.">
        <title>Draft genome of Tanacetum cinerariifolium, the natural source of mosquito coil.</title>
        <authorList>
            <person name="Yamashiro T."/>
            <person name="Shiraishi A."/>
            <person name="Satake H."/>
            <person name="Nakayama K."/>
        </authorList>
    </citation>
    <scope>NUCLEOTIDE SEQUENCE</scope>
</reference>
<dbReference type="GO" id="GO:0016567">
    <property type="term" value="P:protein ubiquitination"/>
    <property type="evidence" value="ECO:0007669"/>
    <property type="project" value="UniProtKB-UniPathway"/>
</dbReference>
<dbReference type="GO" id="GO:0008270">
    <property type="term" value="F:zinc ion binding"/>
    <property type="evidence" value="ECO:0007669"/>
    <property type="project" value="UniProtKB-KW"/>
</dbReference>
<dbReference type="Pfam" id="PF13639">
    <property type="entry name" value="zf-RING_2"/>
    <property type="match status" value="1"/>
</dbReference>